<dbReference type="PANTHER" id="PTHR15489">
    <property type="entry name" value="CASPASE 8 ASSOCIATED PROTEIN 2"/>
    <property type="match status" value="1"/>
</dbReference>
<accession>A0ABN9EY64</accession>
<feature type="compositionally biased region" description="Polar residues" evidence="6">
    <location>
        <begin position="781"/>
        <end position="795"/>
    </location>
</feature>
<dbReference type="Proteomes" id="UP001162483">
    <property type="component" value="Unassembled WGS sequence"/>
</dbReference>
<name>A0ABN9EY64_9NEOB</name>
<evidence type="ECO:0000256" key="3">
    <source>
        <dbReference type="ARBA" id="ARBA00023015"/>
    </source>
</evidence>
<feature type="region of interest" description="Disordered" evidence="6">
    <location>
        <begin position="212"/>
        <end position="322"/>
    </location>
</feature>
<organism evidence="7 8">
    <name type="scientific">Staurois parvus</name>
    <dbReference type="NCBI Taxonomy" id="386267"/>
    <lineage>
        <taxon>Eukaryota</taxon>
        <taxon>Metazoa</taxon>
        <taxon>Chordata</taxon>
        <taxon>Craniata</taxon>
        <taxon>Vertebrata</taxon>
        <taxon>Euteleostomi</taxon>
        <taxon>Amphibia</taxon>
        <taxon>Batrachia</taxon>
        <taxon>Anura</taxon>
        <taxon>Neobatrachia</taxon>
        <taxon>Ranoidea</taxon>
        <taxon>Ranidae</taxon>
        <taxon>Staurois</taxon>
    </lineage>
</organism>
<evidence type="ECO:0000313" key="8">
    <source>
        <dbReference type="Proteomes" id="UP001162483"/>
    </source>
</evidence>
<feature type="region of interest" description="Disordered" evidence="6">
    <location>
        <begin position="1015"/>
        <end position="1066"/>
    </location>
</feature>
<evidence type="ECO:0008006" key="9">
    <source>
        <dbReference type="Google" id="ProtNLM"/>
    </source>
</evidence>
<feature type="region of interest" description="Disordered" evidence="6">
    <location>
        <begin position="564"/>
        <end position="593"/>
    </location>
</feature>
<dbReference type="PANTHER" id="PTHR15489:SF2">
    <property type="entry name" value="CASP8-ASSOCIATED PROTEIN 2"/>
    <property type="match status" value="1"/>
</dbReference>
<protein>
    <recommendedName>
        <fullName evidence="9">CASP8-associated protein 2</fullName>
    </recommendedName>
</protein>
<feature type="compositionally biased region" description="Polar residues" evidence="6">
    <location>
        <begin position="284"/>
        <end position="300"/>
    </location>
</feature>
<evidence type="ECO:0000256" key="2">
    <source>
        <dbReference type="ARBA" id="ARBA00022553"/>
    </source>
</evidence>
<evidence type="ECO:0000256" key="1">
    <source>
        <dbReference type="ARBA" id="ARBA00022491"/>
    </source>
</evidence>
<keyword evidence="8" id="KW-1185">Reference proteome</keyword>
<reference evidence="7" key="1">
    <citation type="submission" date="2023-05" db="EMBL/GenBank/DDBJ databases">
        <authorList>
            <person name="Stuckert A."/>
        </authorList>
    </citation>
    <scope>NUCLEOTIDE SEQUENCE</scope>
</reference>
<feature type="compositionally biased region" description="Polar residues" evidence="6">
    <location>
        <begin position="573"/>
        <end position="593"/>
    </location>
</feature>
<feature type="compositionally biased region" description="Low complexity" evidence="6">
    <location>
        <begin position="264"/>
        <end position="278"/>
    </location>
</feature>
<dbReference type="InterPro" id="IPR049257">
    <property type="entry name" value="Gon4l/CASP8AP2_myb-like"/>
</dbReference>
<keyword evidence="1" id="KW-0678">Repressor</keyword>
<dbReference type="InterPro" id="IPR039674">
    <property type="entry name" value="FLASH"/>
</dbReference>
<dbReference type="Pfam" id="PF21227">
    <property type="entry name" value="Myb_DNA-binding_7"/>
    <property type="match status" value="1"/>
</dbReference>
<evidence type="ECO:0000256" key="6">
    <source>
        <dbReference type="SAM" id="MobiDB-lite"/>
    </source>
</evidence>
<keyword evidence="3" id="KW-0805">Transcription regulation</keyword>
<feature type="compositionally biased region" description="Basic and acidic residues" evidence="6">
    <location>
        <begin position="1042"/>
        <end position="1060"/>
    </location>
</feature>
<dbReference type="Gene3D" id="1.10.10.60">
    <property type="entry name" value="Homeodomain-like"/>
    <property type="match status" value="1"/>
</dbReference>
<feature type="compositionally biased region" description="Basic and acidic residues" evidence="6">
    <location>
        <begin position="223"/>
        <end position="239"/>
    </location>
</feature>
<keyword evidence="5" id="KW-0539">Nucleus</keyword>
<keyword evidence="4" id="KW-0804">Transcription</keyword>
<dbReference type="EMBL" id="CATNWA010015949">
    <property type="protein sequence ID" value="CAI9588331.1"/>
    <property type="molecule type" value="Genomic_DNA"/>
</dbReference>
<keyword evidence="2" id="KW-0597">Phosphoprotein</keyword>
<proteinExistence type="predicted"/>
<dbReference type="CDD" id="cd12202">
    <property type="entry name" value="CASP8AP2"/>
    <property type="match status" value="1"/>
</dbReference>
<dbReference type="InterPro" id="IPR009057">
    <property type="entry name" value="Homeodomain-like_sf"/>
</dbReference>
<evidence type="ECO:0000256" key="4">
    <source>
        <dbReference type="ARBA" id="ARBA00023163"/>
    </source>
</evidence>
<evidence type="ECO:0000256" key="5">
    <source>
        <dbReference type="ARBA" id="ARBA00023242"/>
    </source>
</evidence>
<sequence length="1157" mass="129004">MDLKHSTKLSVADPISSDDLRLVHHSESEDTSALHREQSTVTIKEGKALAESTQSNIDCLQVLHMEPKANISDDVDTQSILDDSDLIVLDSYIEIDKCSDNEISSANLNMPVPAENVQDNGVILSQITEDVDQTSDLKPNMTRSTTGICESSNTDQCLHDESSVISLDLNFLRRIPKVVSPLKSPARPLAHLPTTERTTKASVVSVSYKDLPSDVNMRTPNELNKENCEPVSKTDKDSETFPIEISSDEVEEGEIISDEEPDNEQTSQSKSSPSQTEPIKGTNVMKSPESQESKVASLTKPNGVISPLRQSTSKAKKKTKENTKAKLLALPVDRGKNVSADSCLEGVLKIVPPSNIQDVLQMLRIIRKHIRKKYMKFKIQFPLSQFHRFVEAASLCFTTLANRLDWSRLCSSPDKLQNKMCKVIESRLKQLKKNGIVDRIFEQRLIDMKKRLWKFVEEQLDSLFDTLKGVIIKLCGNAKLETDQDENKISAISSTKLQKSDQIKSQKVNKTKASVAKSENERCLRRLDFQYQRDAANTKPQTTGDPSVEKKLLKDLSTTCDKISISPGHHTSLKPNMSSSSTAKPNPSNECQIDQQSSAGLSFNLVSDDHMGDIFKTLLNDNLEFNTLHENIWILDTPEKKSTSSQRYDAVNSLTEIKTPVKVAFPWTSISPPHIGTLPRHETVLTPDVFDESCLLEVPTSTSSSKSVATSEDRFKSYSVLMEDLAVSLTVPSPLKSDSHLSFLRPVYDTESLSKINAHFSEDAVLDEEDATEEDIHLTLDSDNSNPGSPENSTEPDGFQCHPSEPMQAVIMEKSNDHFIVKIRRAVSSNSPLSDSSLVVEADIAATGQLESTHGNILDESLKQGIHVETKLKADTENALFGESMVPYSEESSFTKIDEKLEHFTDVKQCTCSSPKNVYSTSVFPDALNQSLTDPSEVELTNVLHTEKAQLDSDKLVTICSESSPKDSDKMKSVEQQLMHCDKMETTFTEEIINCQTPCANTIIGSIPEAVSVDFNPKKKKRKSSEKGPSSKRLNISFLPDKNTKKEGSCYSRTEDEDKPQRKHRRVVSESNVIFSSFKHSPSGGISAKNVIKKKGEVVVSWTRNEDREILLECQQHGPSRKTFLALASKMSKYPHQVEERFRQLMKLFKKSRNSIS</sequence>
<feature type="compositionally biased region" description="Acidic residues" evidence="6">
    <location>
        <begin position="246"/>
        <end position="263"/>
    </location>
</feature>
<feature type="region of interest" description="Disordered" evidence="6">
    <location>
        <begin position="779"/>
        <end position="800"/>
    </location>
</feature>
<comment type="caution">
    <text evidence="7">The sequence shown here is derived from an EMBL/GenBank/DDBJ whole genome shotgun (WGS) entry which is preliminary data.</text>
</comment>
<dbReference type="SUPFAM" id="SSF46689">
    <property type="entry name" value="Homeodomain-like"/>
    <property type="match status" value="1"/>
</dbReference>
<evidence type="ECO:0000313" key="7">
    <source>
        <dbReference type="EMBL" id="CAI9588331.1"/>
    </source>
</evidence>
<gene>
    <name evidence="7" type="ORF">SPARVUS_LOCUS10737725</name>
</gene>